<keyword evidence="3" id="KW-0378">Hydrolase</keyword>
<dbReference type="EMBL" id="DVLF01000114">
    <property type="protein sequence ID" value="HIT50127.1"/>
    <property type="molecule type" value="Genomic_DNA"/>
</dbReference>
<dbReference type="Proteomes" id="UP000886758">
    <property type="component" value="Unassembled WGS sequence"/>
</dbReference>
<feature type="transmembrane region" description="Helical" evidence="1">
    <location>
        <begin position="6"/>
        <end position="24"/>
    </location>
</feature>
<reference evidence="3" key="2">
    <citation type="journal article" date="2021" name="PeerJ">
        <title>Extensive microbial diversity within the chicken gut microbiome revealed by metagenomics and culture.</title>
        <authorList>
            <person name="Gilroy R."/>
            <person name="Ravi A."/>
            <person name="Getino M."/>
            <person name="Pursley I."/>
            <person name="Horton D.L."/>
            <person name="Alikhan N.F."/>
            <person name="Baker D."/>
            <person name="Gharbi K."/>
            <person name="Hall N."/>
            <person name="Watson M."/>
            <person name="Adriaenssens E.M."/>
            <person name="Foster-Nyarko E."/>
            <person name="Jarju S."/>
            <person name="Secka A."/>
            <person name="Antonio M."/>
            <person name="Oren A."/>
            <person name="Chaudhuri R.R."/>
            <person name="La Ragione R."/>
            <person name="Hildebrand F."/>
            <person name="Pallen M.J."/>
        </authorList>
    </citation>
    <scope>NUCLEOTIDE SEQUENCE</scope>
    <source>
        <strain evidence="3">ChiW17-6978</strain>
    </source>
</reference>
<dbReference type="PANTHER" id="PTHR12277:SF81">
    <property type="entry name" value="PROTEIN ABHD13"/>
    <property type="match status" value="1"/>
</dbReference>
<name>A0A9D1GQN7_9MOLU</name>
<dbReference type="PANTHER" id="PTHR12277">
    <property type="entry name" value="ALPHA/BETA HYDROLASE DOMAIN-CONTAINING PROTEIN"/>
    <property type="match status" value="1"/>
</dbReference>
<evidence type="ECO:0000313" key="4">
    <source>
        <dbReference type="Proteomes" id="UP000886758"/>
    </source>
</evidence>
<reference evidence="3" key="1">
    <citation type="submission" date="2020-10" db="EMBL/GenBank/DDBJ databases">
        <authorList>
            <person name="Gilroy R."/>
        </authorList>
    </citation>
    <scope>NUCLEOTIDE SEQUENCE</scope>
    <source>
        <strain evidence="3">ChiW17-6978</strain>
    </source>
</reference>
<dbReference type="Pfam" id="PF12146">
    <property type="entry name" value="Hydrolase_4"/>
    <property type="match status" value="1"/>
</dbReference>
<gene>
    <name evidence="3" type="ORF">IAD46_03775</name>
</gene>
<organism evidence="3 4">
    <name type="scientific">Candidatus Pelethenecus faecipullorum</name>
    <dbReference type="NCBI Taxonomy" id="2840900"/>
    <lineage>
        <taxon>Bacteria</taxon>
        <taxon>Bacillati</taxon>
        <taxon>Mycoplasmatota</taxon>
        <taxon>Mollicutes</taxon>
        <taxon>Candidatus Pelethenecus</taxon>
    </lineage>
</organism>
<keyword evidence="1" id="KW-0472">Membrane</keyword>
<evidence type="ECO:0000259" key="2">
    <source>
        <dbReference type="Pfam" id="PF12146"/>
    </source>
</evidence>
<feature type="domain" description="Serine aminopeptidase S33" evidence="2">
    <location>
        <begin position="75"/>
        <end position="194"/>
    </location>
</feature>
<evidence type="ECO:0000256" key="1">
    <source>
        <dbReference type="SAM" id="Phobius"/>
    </source>
</evidence>
<sequence>MIGWILFSVVLIVVILLLLVSYWMRQKLFGHRFIPDPLVRYYQIEEFEGLRKEAIAFSRKKIILRGYLYSYPIKHVKVMIVAHGMWSNHQAYLQEIEFFARNGYLVIGFDYCGTDQSDGKNIKGLAESLVSLDAAVSFAESDLRFRGLPIVVFGHSWGGFAAGTIASIHPNIEKVVVMSGFISLPKIYLNLLPKALDILVPFFLFWDWIYHGKYAFKSIRKTLLNSPVDALIIHSKDDQMVSYRQHTAVLEKKLADQTSFLVVNGKNHNPDYTTEAIDYMKEVQSHKKTLSKEEQKNYLESVDWHRMGQIDEELLRQVLDFLNS</sequence>
<accession>A0A9D1GQN7</accession>
<keyword evidence="1" id="KW-1133">Transmembrane helix</keyword>
<proteinExistence type="predicted"/>
<dbReference type="InterPro" id="IPR029058">
    <property type="entry name" value="AB_hydrolase_fold"/>
</dbReference>
<dbReference type="AlphaFoldDB" id="A0A9D1GQN7"/>
<dbReference type="InterPro" id="IPR022742">
    <property type="entry name" value="Hydrolase_4"/>
</dbReference>
<dbReference type="SUPFAM" id="SSF53474">
    <property type="entry name" value="alpha/beta-Hydrolases"/>
    <property type="match status" value="1"/>
</dbReference>
<keyword evidence="1" id="KW-0812">Transmembrane</keyword>
<dbReference type="GO" id="GO:0016787">
    <property type="term" value="F:hydrolase activity"/>
    <property type="evidence" value="ECO:0007669"/>
    <property type="project" value="UniProtKB-KW"/>
</dbReference>
<dbReference type="Gene3D" id="3.40.50.1820">
    <property type="entry name" value="alpha/beta hydrolase"/>
    <property type="match status" value="1"/>
</dbReference>
<comment type="caution">
    <text evidence="3">The sequence shown here is derived from an EMBL/GenBank/DDBJ whole genome shotgun (WGS) entry which is preliminary data.</text>
</comment>
<evidence type="ECO:0000313" key="3">
    <source>
        <dbReference type="EMBL" id="HIT50127.1"/>
    </source>
</evidence>
<protein>
    <submittedName>
        <fullName evidence="3">Alpha/beta fold hydrolase</fullName>
    </submittedName>
</protein>